<keyword evidence="3" id="KW-1185">Reference proteome</keyword>
<dbReference type="EMBL" id="ML978994">
    <property type="protein sequence ID" value="KAF1924378.1"/>
    <property type="molecule type" value="Genomic_DNA"/>
</dbReference>
<dbReference type="GeneID" id="54355978"/>
<accession>A0A6A5RAZ7</accession>
<organism evidence="2 3">
    <name type="scientific">Didymella exigua CBS 183.55</name>
    <dbReference type="NCBI Taxonomy" id="1150837"/>
    <lineage>
        <taxon>Eukaryota</taxon>
        <taxon>Fungi</taxon>
        <taxon>Dikarya</taxon>
        <taxon>Ascomycota</taxon>
        <taxon>Pezizomycotina</taxon>
        <taxon>Dothideomycetes</taxon>
        <taxon>Pleosporomycetidae</taxon>
        <taxon>Pleosporales</taxon>
        <taxon>Pleosporineae</taxon>
        <taxon>Didymellaceae</taxon>
        <taxon>Didymella</taxon>
    </lineage>
</organism>
<name>A0A6A5RAZ7_9PLEO</name>
<sequence length="182" mass="19771">MTHEGNGSAEAATTLVERSGKVTPKFGDGMTSRILFYAGDWICNEDIYGFHDFAANVTCLCCNLSRKEAGSVSSGITLSFIMAHSQPRQEDSKRTAATQQPGLSKELRPEFASDVFSQNARTSVQNGHIDSMTELRSPHERECPHAGSLHTLSYPMQLQTGQVAYGGPRNGIAKAQSEESRS</sequence>
<dbReference type="RefSeq" id="XP_033444631.1">
    <property type="nucleotide sequence ID" value="XM_033598311.1"/>
</dbReference>
<protein>
    <submittedName>
        <fullName evidence="2">Uncharacterized protein</fullName>
    </submittedName>
</protein>
<gene>
    <name evidence="2" type="ORF">M421DRAFT_95473</name>
</gene>
<dbReference type="Proteomes" id="UP000800082">
    <property type="component" value="Unassembled WGS sequence"/>
</dbReference>
<feature type="region of interest" description="Disordered" evidence="1">
    <location>
        <begin position="84"/>
        <end position="104"/>
    </location>
</feature>
<dbReference type="AlphaFoldDB" id="A0A6A5RAZ7"/>
<evidence type="ECO:0000313" key="3">
    <source>
        <dbReference type="Proteomes" id="UP000800082"/>
    </source>
</evidence>
<evidence type="ECO:0000256" key="1">
    <source>
        <dbReference type="SAM" id="MobiDB-lite"/>
    </source>
</evidence>
<reference evidence="2" key="1">
    <citation type="journal article" date="2020" name="Stud. Mycol.">
        <title>101 Dothideomycetes genomes: a test case for predicting lifestyles and emergence of pathogens.</title>
        <authorList>
            <person name="Haridas S."/>
            <person name="Albert R."/>
            <person name="Binder M."/>
            <person name="Bloem J."/>
            <person name="Labutti K."/>
            <person name="Salamov A."/>
            <person name="Andreopoulos B."/>
            <person name="Baker S."/>
            <person name="Barry K."/>
            <person name="Bills G."/>
            <person name="Bluhm B."/>
            <person name="Cannon C."/>
            <person name="Castanera R."/>
            <person name="Culley D."/>
            <person name="Daum C."/>
            <person name="Ezra D."/>
            <person name="Gonzalez J."/>
            <person name="Henrissat B."/>
            <person name="Kuo A."/>
            <person name="Liang C."/>
            <person name="Lipzen A."/>
            <person name="Lutzoni F."/>
            <person name="Magnuson J."/>
            <person name="Mondo S."/>
            <person name="Nolan M."/>
            <person name="Ohm R."/>
            <person name="Pangilinan J."/>
            <person name="Park H.-J."/>
            <person name="Ramirez L."/>
            <person name="Alfaro M."/>
            <person name="Sun H."/>
            <person name="Tritt A."/>
            <person name="Yoshinaga Y."/>
            <person name="Zwiers L.-H."/>
            <person name="Turgeon B."/>
            <person name="Goodwin S."/>
            <person name="Spatafora J."/>
            <person name="Crous P."/>
            <person name="Grigoriev I."/>
        </authorList>
    </citation>
    <scope>NUCLEOTIDE SEQUENCE</scope>
    <source>
        <strain evidence="2">CBS 183.55</strain>
    </source>
</reference>
<evidence type="ECO:0000313" key="2">
    <source>
        <dbReference type="EMBL" id="KAF1924378.1"/>
    </source>
</evidence>
<proteinExistence type="predicted"/>